<dbReference type="PANTHER" id="PTHR21299:SF1">
    <property type="entry name" value="PANTOATE--BETA-ALANINE LIGASE"/>
    <property type="match status" value="1"/>
</dbReference>
<evidence type="ECO:0000256" key="3">
    <source>
        <dbReference type="ARBA" id="ARBA00009256"/>
    </source>
</evidence>
<keyword evidence="6 13" id="KW-0963">Cytoplasm</keyword>
<dbReference type="CDD" id="cd00560">
    <property type="entry name" value="PanC"/>
    <property type="match status" value="1"/>
</dbReference>
<dbReference type="Proteomes" id="UP000316213">
    <property type="component" value="Unassembled WGS sequence"/>
</dbReference>
<evidence type="ECO:0000256" key="6">
    <source>
        <dbReference type="ARBA" id="ARBA00022490"/>
    </source>
</evidence>
<dbReference type="GO" id="GO:0005829">
    <property type="term" value="C:cytosol"/>
    <property type="evidence" value="ECO:0007669"/>
    <property type="project" value="TreeGrafter"/>
</dbReference>
<dbReference type="EC" id="6.3.2.1" evidence="4 13"/>
<keyword evidence="10 13" id="KW-0067">ATP-binding</keyword>
<feature type="binding site" evidence="13">
    <location>
        <begin position="163"/>
        <end position="166"/>
    </location>
    <ligand>
        <name>ATP</name>
        <dbReference type="ChEBI" id="CHEBI:30616"/>
    </ligand>
</feature>
<reference evidence="14 15" key="1">
    <citation type="submission" date="2019-02" db="EMBL/GenBank/DDBJ databases">
        <title>Deep-cultivation of Planctomycetes and their phenomic and genomic characterization uncovers novel biology.</title>
        <authorList>
            <person name="Wiegand S."/>
            <person name="Jogler M."/>
            <person name="Boedeker C."/>
            <person name="Pinto D."/>
            <person name="Vollmers J."/>
            <person name="Rivas-Marin E."/>
            <person name="Kohn T."/>
            <person name="Peeters S.H."/>
            <person name="Heuer A."/>
            <person name="Rast P."/>
            <person name="Oberbeckmann S."/>
            <person name="Bunk B."/>
            <person name="Jeske O."/>
            <person name="Meyerdierks A."/>
            <person name="Storesund J.E."/>
            <person name="Kallscheuer N."/>
            <person name="Luecker S."/>
            <person name="Lage O.M."/>
            <person name="Pohl T."/>
            <person name="Merkel B.J."/>
            <person name="Hornburger P."/>
            <person name="Mueller R.-W."/>
            <person name="Bruemmer F."/>
            <person name="Labrenz M."/>
            <person name="Spormann A.M."/>
            <person name="Op Den Camp H."/>
            <person name="Overmann J."/>
            <person name="Amann R."/>
            <person name="Jetten M.S.M."/>
            <person name="Mascher T."/>
            <person name="Medema M.H."/>
            <person name="Devos D.P."/>
            <person name="Kaster A.-K."/>
            <person name="Ovreas L."/>
            <person name="Rohde M."/>
            <person name="Galperin M.Y."/>
            <person name="Jogler C."/>
        </authorList>
    </citation>
    <scope>NUCLEOTIDE SEQUENCE [LARGE SCALE GENOMIC DNA]</scope>
    <source>
        <strain evidence="14 15">Pla100</strain>
    </source>
</reference>
<evidence type="ECO:0000313" key="14">
    <source>
        <dbReference type="EMBL" id="TWU01850.1"/>
    </source>
</evidence>
<dbReference type="GO" id="GO:0005524">
    <property type="term" value="F:ATP binding"/>
    <property type="evidence" value="ECO:0007669"/>
    <property type="project" value="UniProtKB-KW"/>
</dbReference>
<dbReference type="PANTHER" id="PTHR21299">
    <property type="entry name" value="CYTIDYLATE KINASE/PANTOATE-BETA-ALANINE LIGASE"/>
    <property type="match status" value="1"/>
</dbReference>
<keyword evidence="8 13" id="KW-0566">Pantothenate biosynthesis</keyword>
<organism evidence="14 15">
    <name type="scientific">Neorhodopirellula pilleata</name>
    <dbReference type="NCBI Taxonomy" id="2714738"/>
    <lineage>
        <taxon>Bacteria</taxon>
        <taxon>Pseudomonadati</taxon>
        <taxon>Planctomycetota</taxon>
        <taxon>Planctomycetia</taxon>
        <taxon>Pirellulales</taxon>
        <taxon>Pirellulaceae</taxon>
        <taxon>Neorhodopirellula</taxon>
    </lineage>
</organism>
<evidence type="ECO:0000256" key="2">
    <source>
        <dbReference type="ARBA" id="ARBA00004990"/>
    </source>
</evidence>
<dbReference type="Gene3D" id="3.40.50.620">
    <property type="entry name" value="HUPs"/>
    <property type="match status" value="1"/>
</dbReference>
<evidence type="ECO:0000256" key="11">
    <source>
        <dbReference type="ARBA" id="ARBA00048258"/>
    </source>
</evidence>
<evidence type="ECO:0000256" key="13">
    <source>
        <dbReference type="HAMAP-Rule" id="MF_00158"/>
    </source>
</evidence>
<evidence type="ECO:0000313" key="15">
    <source>
        <dbReference type="Proteomes" id="UP000316213"/>
    </source>
</evidence>
<dbReference type="OrthoDB" id="9773087at2"/>
<keyword evidence="7 13" id="KW-0436">Ligase</keyword>
<feature type="binding site" evidence="13">
    <location>
        <begin position="46"/>
        <end position="53"/>
    </location>
    <ligand>
        <name>ATP</name>
        <dbReference type="ChEBI" id="CHEBI:30616"/>
    </ligand>
</feature>
<comment type="pathway">
    <text evidence="2 13">Cofactor biosynthesis; (R)-pantothenate biosynthesis; (R)-pantothenate from (R)-pantoate and beta-alanine: step 1/1.</text>
</comment>
<gene>
    <name evidence="13 14" type="primary">panC</name>
    <name evidence="14" type="ORF">Pla100_15860</name>
</gene>
<feature type="binding site" evidence="13">
    <location>
        <begin position="200"/>
        <end position="203"/>
    </location>
    <ligand>
        <name>ATP</name>
        <dbReference type="ChEBI" id="CHEBI:30616"/>
    </ligand>
</feature>
<dbReference type="Gene3D" id="3.30.1300.10">
    <property type="entry name" value="Pantoate-beta-alanine ligase, C-terminal domain"/>
    <property type="match status" value="1"/>
</dbReference>
<comment type="catalytic activity">
    <reaction evidence="11 13">
        <text>(R)-pantoate + beta-alanine + ATP = (R)-pantothenate + AMP + diphosphate + H(+)</text>
        <dbReference type="Rhea" id="RHEA:10912"/>
        <dbReference type="ChEBI" id="CHEBI:15378"/>
        <dbReference type="ChEBI" id="CHEBI:15980"/>
        <dbReference type="ChEBI" id="CHEBI:29032"/>
        <dbReference type="ChEBI" id="CHEBI:30616"/>
        <dbReference type="ChEBI" id="CHEBI:33019"/>
        <dbReference type="ChEBI" id="CHEBI:57966"/>
        <dbReference type="ChEBI" id="CHEBI:456215"/>
        <dbReference type="EC" id="6.3.2.1"/>
    </reaction>
</comment>
<protein>
    <recommendedName>
        <fullName evidence="5 13">Pantothenate synthetase</fullName>
        <shortName evidence="13">PS</shortName>
        <ecNumber evidence="4 13">6.3.2.1</ecNumber>
    </recommendedName>
    <alternativeName>
        <fullName evidence="13">Pantoate--beta-alanine ligase</fullName>
    </alternativeName>
    <alternativeName>
        <fullName evidence="13">Pantoate-activating enzyme</fullName>
    </alternativeName>
</protein>
<sequence>MKRSDGDRPVKRFLNTVQQFSNIDETRHWCLQQRRQNRTIGLVPTMGALHEGHLALMRRAKRECDLCIATIFVNPTQFAAGEDLTRYPRPLQRDLELLERENVDAVFLPDESMMYPSGFGTYVSPPPVALPLEGESRPEHFRGVTTVVMKLFQIAQADRAFFGQKDFQQLRVIEDMTRDLNVPIEIIRCDIVRESDGLAMSSRNRYLNDEQRQRALSLSRALTAAKNLNQSGERDIATIEAVMKAELAVCDHVDYAVVVNRTTLLPPTDSITRPNESIALVAARIGNTRLIDNELL</sequence>
<dbReference type="InterPro" id="IPR014729">
    <property type="entry name" value="Rossmann-like_a/b/a_fold"/>
</dbReference>
<feature type="binding site" evidence="13">
    <location>
        <position position="169"/>
    </location>
    <ligand>
        <name>(R)-pantoate</name>
        <dbReference type="ChEBI" id="CHEBI:15980"/>
    </ligand>
</feature>
<dbReference type="SUPFAM" id="SSF52374">
    <property type="entry name" value="Nucleotidylyl transferase"/>
    <property type="match status" value="1"/>
</dbReference>
<dbReference type="AlphaFoldDB" id="A0A5C6AQ52"/>
<comment type="subcellular location">
    <subcellularLocation>
        <location evidence="1 13">Cytoplasm</location>
    </subcellularLocation>
</comment>
<evidence type="ECO:0000256" key="4">
    <source>
        <dbReference type="ARBA" id="ARBA00012219"/>
    </source>
</evidence>
<accession>A0A5C6AQ52</accession>
<dbReference type="EMBL" id="SJPM01000002">
    <property type="protein sequence ID" value="TWU01850.1"/>
    <property type="molecule type" value="Genomic_DNA"/>
</dbReference>
<evidence type="ECO:0000256" key="7">
    <source>
        <dbReference type="ARBA" id="ARBA00022598"/>
    </source>
</evidence>
<evidence type="ECO:0000256" key="5">
    <source>
        <dbReference type="ARBA" id="ARBA00014155"/>
    </source>
</evidence>
<dbReference type="UniPathway" id="UPA00028">
    <property type="reaction ID" value="UER00005"/>
</dbReference>
<feature type="binding site" evidence="13">
    <location>
        <position position="77"/>
    </location>
    <ligand>
        <name>(R)-pantoate</name>
        <dbReference type="ChEBI" id="CHEBI:15980"/>
    </ligand>
</feature>
<dbReference type="InterPro" id="IPR004821">
    <property type="entry name" value="Cyt_trans-like"/>
</dbReference>
<proteinExistence type="inferred from homology"/>
<dbReference type="NCBIfam" id="TIGR00018">
    <property type="entry name" value="panC"/>
    <property type="match status" value="1"/>
</dbReference>
<dbReference type="FunFam" id="3.40.50.620:FF:000114">
    <property type="entry name" value="Pantothenate synthetase"/>
    <property type="match status" value="1"/>
</dbReference>
<evidence type="ECO:0000256" key="10">
    <source>
        <dbReference type="ARBA" id="ARBA00022840"/>
    </source>
</evidence>
<evidence type="ECO:0000256" key="8">
    <source>
        <dbReference type="ARBA" id="ARBA00022655"/>
    </source>
</evidence>
<dbReference type="Pfam" id="PF02569">
    <property type="entry name" value="Pantoate_ligase"/>
    <property type="match status" value="1"/>
</dbReference>
<keyword evidence="9 13" id="KW-0547">Nucleotide-binding</keyword>
<name>A0A5C6AQ52_9BACT</name>
<dbReference type="InterPro" id="IPR042176">
    <property type="entry name" value="Pantoate_ligase_C"/>
</dbReference>
<comment type="similarity">
    <text evidence="3 13">Belongs to the pantothenate synthetase family.</text>
</comment>
<dbReference type="GO" id="GO:0015940">
    <property type="term" value="P:pantothenate biosynthetic process"/>
    <property type="evidence" value="ECO:0007669"/>
    <property type="project" value="UniProtKB-UniRule"/>
</dbReference>
<comment type="function">
    <text evidence="12 13">Catalyzes the condensation of pantoate with beta-alanine in an ATP-dependent reaction via a pantoyl-adenylate intermediate.</text>
</comment>
<dbReference type="InterPro" id="IPR003721">
    <property type="entry name" value="Pantoate_ligase"/>
</dbReference>
<dbReference type="NCBIfam" id="TIGR00125">
    <property type="entry name" value="cyt_tran_rel"/>
    <property type="match status" value="1"/>
</dbReference>
<feature type="active site" description="Proton donor" evidence="13">
    <location>
        <position position="53"/>
    </location>
</feature>
<feature type="binding site" evidence="13">
    <location>
        <position position="192"/>
    </location>
    <ligand>
        <name>ATP</name>
        <dbReference type="ChEBI" id="CHEBI:30616"/>
    </ligand>
</feature>
<evidence type="ECO:0000256" key="1">
    <source>
        <dbReference type="ARBA" id="ARBA00004496"/>
    </source>
</evidence>
<comment type="subunit">
    <text evidence="13">Homodimer.</text>
</comment>
<comment type="caution">
    <text evidence="14">The sequence shown here is derived from an EMBL/GenBank/DDBJ whole genome shotgun (WGS) entry which is preliminary data.</text>
</comment>
<evidence type="ECO:0000256" key="9">
    <source>
        <dbReference type="ARBA" id="ARBA00022741"/>
    </source>
</evidence>
<keyword evidence="15" id="KW-1185">Reference proteome</keyword>
<feature type="binding site" evidence="13">
    <location>
        <position position="77"/>
    </location>
    <ligand>
        <name>beta-alanine</name>
        <dbReference type="ChEBI" id="CHEBI:57966"/>
    </ligand>
</feature>
<dbReference type="GO" id="GO:0004592">
    <property type="term" value="F:pantoate-beta-alanine ligase activity"/>
    <property type="evidence" value="ECO:0007669"/>
    <property type="project" value="UniProtKB-UniRule"/>
</dbReference>
<evidence type="ECO:0000256" key="12">
    <source>
        <dbReference type="ARBA" id="ARBA00055042"/>
    </source>
</evidence>
<comment type="miscellaneous">
    <text evidence="13">The reaction proceeds by a bi uni uni bi ping pong mechanism.</text>
</comment>
<dbReference type="HAMAP" id="MF_00158">
    <property type="entry name" value="PanC"/>
    <property type="match status" value="1"/>
</dbReference>